<dbReference type="RefSeq" id="WP_120695695.1">
    <property type="nucleotide sequence ID" value="NZ_RBDX01000003.1"/>
</dbReference>
<organism evidence="1 4">
    <name type="scientific">Streptomyces radicis</name>
    <dbReference type="NCBI Taxonomy" id="1750517"/>
    <lineage>
        <taxon>Bacteria</taxon>
        <taxon>Bacillati</taxon>
        <taxon>Actinomycetota</taxon>
        <taxon>Actinomycetes</taxon>
        <taxon>Kitasatosporales</taxon>
        <taxon>Streptomycetaceae</taxon>
        <taxon>Streptomyces</taxon>
    </lineage>
</organism>
<evidence type="ECO:0000313" key="4">
    <source>
        <dbReference type="Proteomes" id="UP000275024"/>
    </source>
</evidence>
<dbReference type="OrthoDB" id="3214245at2"/>
<evidence type="ECO:0000313" key="3">
    <source>
        <dbReference type="Proteomes" id="UP000268652"/>
    </source>
</evidence>
<evidence type="ECO:0000313" key="2">
    <source>
        <dbReference type="EMBL" id="RKN26822.1"/>
    </source>
</evidence>
<gene>
    <name evidence="2" type="ORF">D7318_03565</name>
    <name evidence="1" type="ORF">D7319_06095</name>
</gene>
<dbReference type="EMBL" id="RBDY01000002">
    <property type="protein sequence ID" value="RKN26822.1"/>
    <property type="molecule type" value="Genomic_DNA"/>
</dbReference>
<keyword evidence="3" id="KW-1185">Reference proteome</keyword>
<accession>A0A3A9WQ58</accession>
<dbReference type="Proteomes" id="UP000275024">
    <property type="component" value="Unassembled WGS sequence"/>
</dbReference>
<proteinExistence type="predicted"/>
<dbReference type="EMBL" id="RBDX01000003">
    <property type="protein sequence ID" value="RKN11634.1"/>
    <property type="molecule type" value="Genomic_DNA"/>
</dbReference>
<name>A0A3A9WQ58_9ACTN</name>
<dbReference type="Proteomes" id="UP000268652">
    <property type="component" value="Unassembled WGS sequence"/>
</dbReference>
<protein>
    <submittedName>
        <fullName evidence="1">Uncharacterized protein</fullName>
    </submittedName>
</protein>
<sequence>MPLLFIGIDPKSEQGDSPTVWVDTDANELLIQGWTASPEEVERCYAEGGTAPGHDNGVPPHETVIRLPARMAPTIRNALNALDQPRPADR</sequence>
<reference evidence="3 4" key="1">
    <citation type="submission" date="2018-09" db="EMBL/GenBank/DDBJ databases">
        <title>Streptomyces sp. nov. DS1-2, an endophytic actinomycete isolated from roots of Dendrobium scabrilingue.</title>
        <authorList>
            <person name="Kuncharoen N."/>
            <person name="Kudo T."/>
            <person name="Ohkuma M."/>
            <person name="Yuki M."/>
            <person name="Tanasupawat S."/>
        </authorList>
    </citation>
    <scope>NUCLEOTIDE SEQUENCE [LARGE SCALE GENOMIC DNA]</scope>
    <source>
        <strain evidence="1 4">AZ1-7</strain>
        <strain evidence="2 3">DS1-2</strain>
    </source>
</reference>
<dbReference type="AlphaFoldDB" id="A0A3A9WQ58"/>
<comment type="caution">
    <text evidence="1">The sequence shown here is derived from an EMBL/GenBank/DDBJ whole genome shotgun (WGS) entry which is preliminary data.</text>
</comment>
<evidence type="ECO:0000313" key="1">
    <source>
        <dbReference type="EMBL" id="RKN11634.1"/>
    </source>
</evidence>